<dbReference type="PANTHER" id="PTHR35339">
    <property type="entry name" value="LINALOOL DEHYDRATASE_ISOMERASE DOMAIN-CONTAINING PROTEIN"/>
    <property type="match status" value="1"/>
</dbReference>
<dbReference type="EMBL" id="FNOI01000009">
    <property type="protein sequence ID" value="SDX54033.1"/>
    <property type="molecule type" value="Genomic_DNA"/>
</dbReference>
<protein>
    <recommendedName>
        <fullName evidence="5">DUF2264 domain-containing protein</fullName>
    </recommendedName>
</protein>
<accession>A0A1H3CIR4</accession>
<dbReference type="InterPro" id="IPR049237">
    <property type="entry name" value="DUF2264_C"/>
</dbReference>
<feature type="domain" description="DUF2264" evidence="2">
    <location>
        <begin position="389"/>
        <end position="570"/>
    </location>
</feature>
<dbReference type="STRING" id="670155.SAMN04488001_3449"/>
<dbReference type="Pfam" id="PF20938">
    <property type="entry name" value="DUF2264_C"/>
    <property type="match status" value="1"/>
</dbReference>
<dbReference type="AlphaFoldDB" id="A0A1H3CIR4"/>
<dbReference type="InterPro" id="IPR016624">
    <property type="entry name" value="UCP014753"/>
</dbReference>
<dbReference type="PIRSF" id="PIRSF014753">
    <property type="entry name" value="UCP014753"/>
    <property type="match status" value="1"/>
</dbReference>
<keyword evidence="4" id="KW-1185">Reference proteome</keyword>
<dbReference type="Pfam" id="PF10022">
    <property type="entry name" value="DUF2264"/>
    <property type="match status" value="1"/>
</dbReference>
<name>A0A1H3CIR4_9RHOB</name>
<dbReference type="Proteomes" id="UP000199441">
    <property type="component" value="Unassembled WGS sequence"/>
</dbReference>
<evidence type="ECO:0000313" key="4">
    <source>
        <dbReference type="Proteomes" id="UP000199441"/>
    </source>
</evidence>
<evidence type="ECO:0000259" key="1">
    <source>
        <dbReference type="Pfam" id="PF10022"/>
    </source>
</evidence>
<feature type="domain" description="DUF2264" evidence="1">
    <location>
        <begin position="11"/>
        <end position="349"/>
    </location>
</feature>
<reference evidence="4" key="1">
    <citation type="submission" date="2016-10" db="EMBL/GenBank/DDBJ databases">
        <authorList>
            <person name="Varghese N."/>
            <person name="Submissions S."/>
        </authorList>
    </citation>
    <scope>NUCLEOTIDE SEQUENCE [LARGE SCALE GENOMIC DNA]</scope>
    <source>
        <strain evidence="4">DSM 26922</strain>
    </source>
</reference>
<evidence type="ECO:0000313" key="3">
    <source>
        <dbReference type="EMBL" id="SDX54033.1"/>
    </source>
</evidence>
<proteinExistence type="predicted"/>
<dbReference type="InterPro" id="IPR049349">
    <property type="entry name" value="DUF2264_N"/>
</dbReference>
<dbReference type="PANTHER" id="PTHR35339:SF4">
    <property type="entry name" value="LINALOOL DEHYDRATASE_ISOMERASE DOMAIN-CONTAINING PROTEIN"/>
    <property type="match status" value="1"/>
</dbReference>
<gene>
    <name evidence="3" type="ORF">SAMN04488001_3449</name>
</gene>
<dbReference type="RefSeq" id="WP_089948301.1">
    <property type="nucleotide sequence ID" value="NZ_FNOI01000009.1"/>
</dbReference>
<dbReference type="OrthoDB" id="9813465at2"/>
<sequence length="637" mass="71314">MNPLASNPLRSRADFARAAVQLWSPLKPHFSAGCARVTLSQTGTHFGPVASALEGFSRPLFGLAPLAAGGGDFADWDMFRTGYANGTDPDHPEYWGTPRANDQRLVEAAAISFGLLFAKEQLWDAQTPAAQANIAAWLKACLACQVPDNNWQFFHVLDSLALEHVGVDHDRTVREDCLQALESYYLDDGWYADGAVRRFDHYTPFAMHLYGLLYSKLAHGDDARRQRFRDRAATFAQEYQHWFDANGACIAYGRSMTYRFAMNAFWGALGFADVEALPWGQIRGLWERNMQWWGQRDVYDRDGVLSVGYLYPNLLVAENYASPCSPYWSMKSFLPLALAEDHPFWTAPPVEKQQATHQYAQPITGVIGYGNSDDRIMLTGCCEMRRSHKGGAEKYGKFAYSSAFGFSVDHDSDAFFANPFDNMLAFSRDGRSFTVRRDIDEAVIGDDWVFSQWSPEPGITVDTWLIARAPWHLRYHRITSKHRCLVTEGGFAIKREDDDPEHETAKNGIAKVQSEGQFSHVINGPTAPRQGVVRRAMPNSSLMYPRSFVPHLTGKIEVGETWLSAAVCAGINADKTEESALSIPDFPDVDTLLALRKSGRPVSGMTLREPDPLHMNRVLLEQIGFEALQPNEVSDEV</sequence>
<evidence type="ECO:0008006" key="5">
    <source>
        <dbReference type="Google" id="ProtNLM"/>
    </source>
</evidence>
<evidence type="ECO:0000259" key="2">
    <source>
        <dbReference type="Pfam" id="PF20938"/>
    </source>
</evidence>
<organism evidence="3 4">
    <name type="scientific">Litoreibacter albidus</name>
    <dbReference type="NCBI Taxonomy" id="670155"/>
    <lineage>
        <taxon>Bacteria</taxon>
        <taxon>Pseudomonadati</taxon>
        <taxon>Pseudomonadota</taxon>
        <taxon>Alphaproteobacteria</taxon>
        <taxon>Rhodobacterales</taxon>
        <taxon>Roseobacteraceae</taxon>
        <taxon>Litoreibacter</taxon>
    </lineage>
</organism>